<feature type="domain" description="F-box" evidence="2">
    <location>
        <begin position="22"/>
        <end position="69"/>
    </location>
</feature>
<dbReference type="InterPro" id="IPR013187">
    <property type="entry name" value="F-box-assoc_dom_typ3"/>
</dbReference>
<name>A0AAD8GTF5_9APIA</name>
<reference evidence="3" key="1">
    <citation type="submission" date="2023-02" db="EMBL/GenBank/DDBJ databases">
        <title>Genome of toxic invasive species Heracleum sosnowskyi carries increased number of genes despite the absence of recent whole-genome duplications.</title>
        <authorList>
            <person name="Schelkunov M."/>
            <person name="Shtratnikova V."/>
            <person name="Makarenko M."/>
            <person name="Klepikova A."/>
            <person name="Omelchenko D."/>
            <person name="Novikova G."/>
            <person name="Obukhova E."/>
            <person name="Bogdanov V."/>
            <person name="Penin A."/>
            <person name="Logacheva M."/>
        </authorList>
    </citation>
    <scope>NUCLEOTIDE SEQUENCE</scope>
    <source>
        <strain evidence="3">Hsosn_3</strain>
        <tissue evidence="3">Leaf</tissue>
    </source>
</reference>
<dbReference type="CDD" id="cd09917">
    <property type="entry name" value="F-box_SF"/>
    <property type="match status" value="1"/>
</dbReference>
<dbReference type="SMART" id="SM00256">
    <property type="entry name" value="FBOX"/>
    <property type="match status" value="1"/>
</dbReference>
<dbReference type="NCBIfam" id="TIGR01640">
    <property type="entry name" value="F_box_assoc_1"/>
    <property type="match status" value="1"/>
</dbReference>
<evidence type="ECO:0000256" key="1">
    <source>
        <dbReference type="SAM" id="MobiDB-lite"/>
    </source>
</evidence>
<evidence type="ECO:0000313" key="4">
    <source>
        <dbReference type="Proteomes" id="UP001237642"/>
    </source>
</evidence>
<dbReference type="InterPro" id="IPR001810">
    <property type="entry name" value="F-box_dom"/>
</dbReference>
<dbReference type="AlphaFoldDB" id="A0AAD8GTF5"/>
<dbReference type="Gene3D" id="1.20.1280.50">
    <property type="match status" value="1"/>
</dbReference>
<sequence>MDFNMEKPSKKRKCKLQEDEQTNGLDSLPTEIALDIFSRLSMTSVIQSRFVCRSWQNLSHDRNLVSMHLSQVAKRDPLLMFHSDFPIRNQLCFAEFSGDDHDAKGVVKKISIPFSASMPEFTVVGSCSGLLCLRDSLFKDAICIYNPFTNYYKDLPKTRQYDDEIVLCGFGYHPETKQYKVVKIVYYLIADIQDSRVRRIRTRRRSKSEVLVLCSGNNKWRNIGQVPYYLERRSQGALFTNGRLHWLTRGVYGNVRGLIIISFDLSDEKFHEVLRPDFSSAADGHNYLLASLKGCLSAVVYKDELQRDLEIWVMKEYNVKESWIKEFKIGGNVPESPSTKLQQPLRIWRNTCIRESARVLCILRNGEILIEYKVGKLALYDVVSGRYKDITFKGMPRIFQTVVHYGSLNQIDLPVNT</sequence>
<organism evidence="3 4">
    <name type="scientific">Heracleum sosnowskyi</name>
    <dbReference type="NCBI Taxonomy" id="360622"/>
    <lineage>
        <taxon>Eukaryota</taxon>
        <taxon>Viridiplantae</taxon>
        <taxon>Streptophyta</taxon>
        <taxon>Embryophyta</taxon>
        <taxon>Tracheophyta</taxon>
        <taxon>Spermatophyta</taxon>
        <taxon>Magnoliopsida</taxon>
        <taxon>eudicotyledons</taxon>
        <taxon>Gunneridae</taxon>
        <taxon>Pentapetalae</taxon>
        <taxon>asterids</taxon>
        <taxon>campanulids</taxon>
        <taxon>Apiales</taxon>
        <taxon>Apiaceae</taxon>
        <taxon>Apioideae</taxon>
        <taxon>apioid superclade</taxon>
        <taxon>Tordylieae</taxon>
        <taxon>Tordyliinae</taxon>
        <taxon>Heracleum</taxon>
    </lineage>
</organism>
<protein>
    <submittedName>
        <fullName evidence="3">F-box and associated interaction domains-containing protein</fullName>
    </submittedName>
</protein>
<gene>
    <name evidence="3" type="ORF">POM88_052093</name>
</gene>
<keyword evidence="4" id="KW-1185">Reference proteome</keyword>
<dbReference type="PANTHER" id="PTHR31672">
    <property type="entry name" value="BNACNNG10540D PROTEIN"/>
    <property type="match status" value="1"/>
</dbReference>
<evidence type="ECO:0000313" key="3">
    <source>
        <dbReference type="EMBL" id="KAK1353728.1"/>
    </source>
</evidence>
<proteinExistence type="predicted"/>
<feature type="region of interest" description="Disordered" evidence="1">
    <location>
        <begin position="1"/>
        <end position="20"/>
    </location>
</feature>
<dbReference type="EMBL" id="JAUIZM010000012">
    <property type="protein sequence ID" value="KAK1353728.1"/>
    <property type="molecule type" value="Genomic_DNA"/>
</dbReference>
<accession>A0AAD8GTF5</accession>
<dbReference type="Proteomes" id="UP001237642">
    <property type="component" value="Unassembled WGS sequence"/>
</dbReference>
<evidence type="ECO:0000259" key="2">
    <source>
        <dbReference type="PROSITE" id="PS50181"/>
    </source>
</evidence>
<dbReference type="InterPro" id="IPR017451">
    <property type="entry name" value="F-box-assoc_interact_dom"/>
</dbReference>
<dbReference type="InterPro" id="IPR050796">
    <property type="entry name" value="SCF_F-box_component"/>
</dbReference>
<dbReference type="SUPFAM" id="SSF81383">
    <property type="entry name" value="F-box domain"/>
    <property type="match status" value="1"/>
</dbReference>
<comment type="caution">
    <text evidence="3">The sequence shown here is derived from an EMBL/GenBank/DDBJ whole genome shotgun (WGS) entry which is preliminary data.</text>
</comment>
<reference evidence="3" key="2">
    <citation type="submission" date="2023-05" db="EMBL/GenBank/DDBJ databases">
        <authorList>
            <person name="Schelkunov M.I."/>
        </authorList>
    </citation>
    <scope>NUCLEOTIDE SEQUENCE</scope>
    <source>
        <strain evidence="3">Hsosn_3</strain>
        <tissue evidence="3">Leaf</tissue>
    </source>
</reference>
<dbReference type="InterPro" id="IPR036047">
    <property type="entry name" value="F-box-like_dom_sf"/>
</dbReference>
<dbReference type="Pfam" id="PF08268">
    <property type="entry name" value="FBA_3"/>
    <property type="match status" value="1"/>
</dbReference>
<dbReference type="PANTHER" id="PTHR31672:SF13">
    <property type="entry name" value="F-BOX PROTEIN CPR30-LIKE"/>
    <property type="match status" value="1"/>
</dbReference>
<dbReference type="Pfam" id="PF12937">
    <property type="entry name" value="F-box-like"/>
    <property type="match status" value="1"/>
</dbReference>
<dbReference type="PROSITE" id="PS50181">
    <property type="entry name" value="FBOX"/>
    <property type="match status" value="1"/>
</dbReference>